<evidence type="ECO:0000313" key="2">
    <source>
        <dbReference type="Proteomes" id="UP000276133"/>
    </source>
</evidence>
<keyword evidence="2" id="KW-1185">Reference proteome</keyword>
<comment type="caution">
    <text evidence="1">The sequence shown here is derived from an EMBL/GenBank/DDBJ whole genome shotgun (WGS) entry which is preliminary data.</text>
</comment>
<dbReference type="AlphaFoldDB" id="A0A3M7SYB3"/>
<evidence type="ECO:0000313" key="1">
    <source>
        <dbReference type="EMBL" id="RNA40811.1"/>
    </source>
</evidence>
<accession>A0A3M7SYB3</accession>
<proteinExistence type="predicted"/>
<gene>
    <name evidence="1" type="ORF">BpHYR1_022803</name>
</gene>
<reference evidence="1 2" key="1">
    <citation type="journal article" date="2018" name="Sci. Rep.">
        <title>Genomic signatures of local adaptation to the degree of environmental predictability in rotifers.</title>
        <authorList>
            <person name="Franch-Gras L."/>
            <person name="Hahn C."/>
            <person name="Garcia-Roger E.M."/>
            <person name="Carmona M.J."/>
            <person name="Serra M."/>
            <person name="Gomez A."/>
        </authorList>
    </citation>
    <scope>NUCLEOTIDE SEQUENCE [LARGE SCALE GENOMIC DNA]</scope>
    <source>
        <strain evidence="1">HYR1</strain>
    </source>
</reference>
<sequence length="72" mass="8763">MIKIISHTKWDIYLFNFLCFYSIARLIRRTLIHSELPGKHREGDKRKKSHDLIELKKTTRIIFQIKKCISYK</sequence>
<dbReference type="EMBL" id="REGN01000588">
    <property type="protein sequence ID" value="RNA40811.1"/>
    <property type="molecule type" value="Genomic_DNA"/>
</dbReference>
<protein>
    <submittedName>
        <fullName evidence="1">Uncharacterized protein</fullName>
    </submittedName>
</protein>
<name>A0A3M7SYB3_BRAPC</name>
<organism evidence="1 2">
    <name type="scientific">Brachionus plicatilis</name>
    <name type="common">Marine rotifer</name>
    <name type="synonym">Brachionus muelleri</name>
    <dbReference type="NCBI Taxonomy" id="10195"/>
    <lineage>
        <taxon>Eukaryota</taxon>
        <taxon>Metazoa</taxon>
        <taxon>Spiralia</taxon>
        <taxon>Gnathifera</taxon>
        <taxon>Rotifera</taxon>
        <taxon>Eurotatoria</taxon>
        <taxon>Monogononta</taxon>
        <taxon>Pseudotrocha</taxon>
        <taxon>Ploima</taxon>
        <taxon>Brachionidae</taxon>
        <taxon>Brachionus</taxon>
    </lineage>
</organism>
<dbReference type="Proteomes" id="UP000276133">
    <property type="component" value="Unassembled WGS sequence"/>
</dbReference>